<accession>A0A803QYC3</accession>
<organism evidence="1 2">
    <name type="scientific">Cannabis sativa</name>
    <name type="common">Hemp</name>
    <name type="synonym">Marijuana</name>
    <dbReference type="NCBI Taxonomy" id="3483"/>
    <lineage>
        <taxon>Eukaryota</taxon>
        <taxon>Viridiplantae</taxon>
        <taxon>Streptophyta</taxon>
        <taxon>Embryophyta</taxon>
        <taxon>Tracheophyta</taxon>
        <taxon>Spermatophyta</taxon>
        <taxon>Magnoliopsida</taxon>
        <taxon>eudicotyledons</taxon>
        <taxon>Gunneridae</taxon>
        <taxon>Pentapetalae</taxon>
        <taxon>rosids</taxon>
        <taxon>fabids</taxon>
        <taxon>Rosales</taxon>
        <taxon>Cannabaceae</taxon>
        <taxon>Cannabis</taxon>
    </lineage>
</organism>
<name>A0A803QYC3_CANSA</name>
<reference evidence="1" key="1">
    <citation type="submission" date="2018-11" db="EMBL/GenBank/DDBJ databases">
        <authorList>
            <person name="Grassa J C."/>
        </authorList>
    </citation>
    <scope>NUCLEOTIDE SEQUENCE [LARGE SCALE GENOMIC DNA]</scope>
</reference>
<proteinExistence type="predicted"/>
<sequence length="68" mass="7637">MLVEGLIHSSAPSSDKQKIIDDRKFCSELSSIDQSYEAKARTCDTRGVFLFHTKLFLAFQSSQQNHGS</sequence>
<dbReference type="EMBL" id="UZAU01000007">
    <property type="status" value="NOT_ANNOTATED_CDS"/>
    <property type="molecule type" value="Genomic_DNA"/>
</dbReference>
<dbReference type="Proteomes" id="UP000596661">
    <property type="component" value="Chromosome 1"/>
</dbReference>
<evidence type="ECO:0000313" key="1">
    <source>
        <dbReference type="EnsemblPlants" id="cds.novel_model_286_5bd9a17a"/>
    </source>
</evidence>
<dbReference type="EnsemblPlants" id="novel_model_286_5bd9a17a">
    <property type="protein sequence ID" value="cds.novel_model_286_5bd9a17a"/>
    <property type="gene ID" value="novel_gene_161_5bd9a17a"/>
</dbReference>
<dbReference type="Gramene" id="novel_model_286_5bd9a17a">
    <property type="protein sequence ID" value="cds.novel_model_286_5bd9a17a"/>
    <property type="gene ID" value="novel_gene_161_5bd9a17a"/>
</dbReference>
<reference evidence="1" key="2">
    <citation type="submission" date="2021-03" db="UniProtKB">
        <authorList>
            <consortium name="EnsemblPlants"/>
        </authorList>
    </citation>
    <scope>IDENTIFICATION</scope>
</reference>
<dbReference type="AlphaFoldDB" id="A0A803QYC3"/>
<keyword evidence="2" id="KW-1185">Reference proteome</keyword>
<protein>
    <submittedName>
        <fullName evidence="1">Uncharacterized protein</fullName>
    </submittedName>
</protein>
<evidence type="ECO:0000313" key="2">
    <source>
        <dbReference type="Proteomes" id="UP000596661"/>
    </source>
</evidence>